<dbReference type="EMBL" id="FQVY01000002">
    <property type="protein sequence ID" value="SHG08598.1"/>
    <property type="molecule type" value="Genomic_DNA"/>
</dbReference>
<protein>
    <submittedName>
        <fullName evidence="3">Uncharacterized protein</fullName>
    </submittedName>
</protein>
<dbReference type="EMBL" id="JANGAB010000001">
    <property type="protein sequence ID" value="MCQ4948384.1"/>
    <property type="molecule type" value="Genomic_DNA"/>
</dbReference>
<evidence type="ECO:0000313" key="4">
    <source>
        <dbReference type="Proteomes" id="UP000184089"/>
    </source>
</evidence>
<dbReference type="Proteomes" id="UP001205063">
    <property type="component" value="Unassembled WGS sequence"/>
</dbReference>
<reference evidence="3" key="1">
    <citation type="submission" date="2016-11" db="EMBL/GenBank/DDBJ databases">
        <authorList>
            <person name="Varghese N."/>
            <person name="Submissions S."/>
        </authorList>
    </citation>
    <scope>NUCLEOTIDE SEQUENCE</scope>
    <source>
        <strain evidence="3">DSM 4029</strain>
    </source>
</reference>
<name>A0AAQ1MD46_9FIRM</name>
<evidence type="ECO:0000313" key="3">
    <source>
        <dbReference type="EMBL" id="SHG08598.1"/>
    </source>
</evidence>
<evidence type="ECO:0000256" key="1">
    <source>
        <dbReference type="SAM" id="Phobius"/>
    </source>
</evidence>
<organism evidence="3 4">
    <name type="scientific">Bittarella massiliensis</name>
    <name type="common">ex Durand et al. 2017</name>
    <dbReference type="NCBI Taxonomy" id="1720313"/>
    <lineage>
        <taxon>Bacteria</taxon>
        <taxon>Bacillati</taxon>
        <taxon>Bacillota</taxon>
        <taxon>Clostridia</taxon>
        <taxon>Eubacteriales</taxon>
        <taxon>Oscillospiraceae</taxon>
        <taxon>Bittarella (ex Durand et al. 2017)</taxon>
    </lineage>
</organism>
<dbReference type="Proteomes" id="UP000184089">
    <property type="component" value="Unassembled WGS sequence"/>
</dbReference>
<dbReference type="AlphaFoldDB" id="A0AAQ1MD46"/>
<evidence type="ECO:0000313" key="2">
    <source>
        <dbReference type="EMBL" id="MCQ4948384.1"/>
    </source>
</evidence>
<reference evidence="2" key="3">
    <citation type="submission" date="2022-06" db="EMBL/GenBank/DDBJ databases">
        <title>Isolation of gut microbiota from human fecal samples.</title>
        <authorList>
            <person name="Pamer E.G."/>
            <person name="Barat B."/>
            <person name="Waligurski E."/>
            <person name="Medina S."/>
            <person name="Paddock L."/>
            <person name="Mostad J."/>
        </authorList>
    </citation>
    <scope>NUCLEOTIDE SEQUENCE</scope>
    <source>
        <strain evidence="2">DFI.7.96</strain>
    </source>
</reference>
<gene>
    <name evidence="2" type="ORF">NE646_01705</name>
    <name evidence="3" type="ORF">SAMN05444424_1413</name>
</gene>
<proteinExistence type="predicted"/>
<sequence length="62" mass="6727">MQVKEKLARLIDVKSIITLMVMGVFCALSAAGRIDVQSFMTVATAVITFYFAKQPSSGKKGE</sequence>
<keyword evidence="1" id="KW-0472">Membrane</keyword>
<dbReference type="RefSeq" id="WP_021660955.1">
    <property type="nucleotide sequence ID" value="NZ_FQVY01000002.1"/>
</dbReference>
<comment type="caution">
    <text evidence="3">The sequence shown here is derived from an EMBL/GenBank/DDBJ whole genome shotgun (WGS) entry which is preliminary data.</text>
</comment>
<accession>A0AAQ1MD46</accession>
<keyword evidence="1" id="KW-1133">Transmembrane helix</keyword>
<reference evidence="4" key="2">
    <citation type="submission" date="2016-11" db="EMBL/GenBank/DDBJ databases">
        <authorList>
            <person name="Jaros S."/>
            <person name="Januszkiewicz K."/>
            <person name="Wedrychowicz H."/>
        </authorList>
    </citation>
    <scope>NUCLEOTIDE SEQUENCE [LARGE SCALE GENOMIC DNA]</scope>
    <source>
        <strain evidence="4">DSM 4029</strain>
    </source>
</reference>
<keyword evidence="1" id="KW-0812">Transmembrane</keyword>
<feature type="transmembrane region" description="Helical" evidence="1">
    <location>
        <begin position="12"/>
        <end position="30"/>
    </location>
</feature>